<feature type="compositionally biased region" description="Low complexity" evidence="1">
    <location>
        <begin position="259"/>
        <end position="271"/>
    </location>
</feature>
<sequence>MTDDHAPPRPREGDGAPGPPGEFRGRRSPEGGWTGRRTAALVGALLLVVGSLLTAAGSLGFWVDATQRDADGFLGAGSKSFRTSGYALSFGPVDMRWTDVGVPIGQDWLGVVELRVDHDVFVGIGTADDVADYLTGVDYDELRLDGTAIGRQHQDGGPAPSEPAARPIWVAYGTGTASWQAEEGKWAVAVLNADGSRVVDTRLSARASVPALRPASAVLVLGGILALALGGAVLLLTAVHPTRRVPVVASGHPPRPEPDGVAADGDAVPAPTGWERPGPADDDRMWRDEA</sequence>
<dbReference type="EMBL" id="PVTF01000002">
    <property type="protein sequence ID" value="PRY44766.1"/>
    <property type="molecule type" value="Genomic_DNA"/>
</dbReference>
<dbReference type="AlphaFoldDB" id="A0A2T0TGF0"/>
<proteinExistence type="predicted"/>
<feature type="transmembrane region" description="Helical" evidence="2">
    <location>
        <begin position="216"/>
        <end position="239"/>
    </location>
</feature>
<protein>
    <submittedName>
        <fullName evidence="3">Uncharacterized protein</fullName>
    </submittedName>
</protein>
<dbReference type="RefSeq" id="WP_106186355.1">
    <property type="nucleotide sequence ID" value="NZ_PVTF01000002.1"/>
</dbReference>
<feature type="compositionally biased region" description="Basic and acidic residues" evidence="1">
    <location>
        <begin position="1"/>
        <end position="14"/>
    </location>
</feature>
<name>A0A2T0TGF0_9PSEU</name>
<accession>A0A2T0TGF0</accession>
<dbReference type="Proteomes" id="UP000239494">
    <property type="component" value="Unassembled WGS sequence"/>
</dbReference>
<organism evidence="3 4">
    <name type="scientific">Umezawaea tangerina</name>
    <dbReference type="NCBI Taxonomy" id="84725"/>
    <lineage>
        <taxon>Bacteria</taxon>
        <taxon>Bacillati</taxon>
        <taxon>Actinomycetota</taxon>
        <taxon>Actinomycetes</taxon>
        <taxon>Pseudonocardiales</taxon>
        <taxon>Pseudonocardiaceae</taxon>
        <taxon>Umezawaea</taxon>
    </lineage>
</organism>
<feature type="region of interest" description="Disordered" evidence="1">
    <location>
        <begin position="1"/>
        <end position="32"/>
    </location>
</feature>
<feature type="compositionally biased region" description="Basic and acidic residues" evidence="1">
    <location>
        <begin position="278"/>
        <end position="290"/>
    </location>
</feature>
<dbReference type="OrthoDB" id="156718at2"/>
<keyword evidence="2" id="KW-1133">Transmembrane helix</keyword>
<keyword evidence="4" id="KW-1185">Reference proteome</keyword>
<comment type="caution">
    <text evidence="3">The sequence shown here is derived from an EMBL/GenBank/DDBJ whole genome shotgun (WGS) entry which is preliminary data.</text>
</comment>
<reference evidence="3 4" key="1">
    <citation type="submission" date="2018-03" db="EMBL/GenBank/DDBJ databases">
        <title>Genomic Encyclopedia of Archaeal and Bacterial Type Strains, Phase II (KMG-II): from individual species to whole genera.</title>
        <authorList>
            <person name="Goeker M."/>
        </authorList>
    </citation>
    <scope>NUCLEOTIDE SEQUENCE [LARGE SCALE GENOMIC DNA]</scope>
    <source>
        <strain evidence="3 4">DSM 44720</strain>
    </source>
</reference>
<feature type="transmembrane region" description="Helical" evidence="2">
    <location>
        <begin position="39"/>
        <end position="63"/>
    </location>
</feature>
<evidence type="ECO:0000256" key="1">
    <source>
        <dbReference type="SAM" id="MobiDB-lite"/>
    </source>
</evidence>
<keyword evidence="2" id="KW-0812">Transmembrane</keyword>
<feature type="region of interest" description="Disordered" evidence="1">
    <location>
        <begin position="247"/>
        <end position="290"/>
    </location>
</feature>
<gene>
    <name evidence="3" type="ORF">CLV43_102331</name>
</gene>
<evidence type="ECO:0000313" key="3">
    <source>
        <dbReference type="EMBL" id="PRY44766.1"/>
    </source>
</evidence>
<evidence type="ECO:0000256" key="2">
    <source>
        <dbReference type="SAM" id="Phobius"/>
    </source>
</evidence>
<keyword evidence="2" id="KW-0472">Membrane</keyword>
<evidence type="ECO:0000313" key="4">
    <source>
        <dbReference type="Proteomes" id="UP000239494"/>
    </source>
</evidence>